<feature type="domain" description="Spi protease inhibitor" evidence="6">
    <location>
        <begin position="21"/>
        <end position="115"/>
    </location>
</feature>
<dbReference type="PRINTS" id="PR00797">
    <property type="entry name" value="STREPTOPAIN"/>
</dbReference>
<gene>
    <name evidence="7" type="ORF">HMPREF6485_0686</name>
</gene>
<dbReference type="InterPro" id="IPR038765">
    <property type="entry name" value="Papain-like_cys_pep_sf"/>
</dbReference>
<dbReference type="Gene3D" id="3.90.70.50">
    <property type="entry name" value="Peptidase C10, streptopain"/>
    <property type="match status" value="2"/>
</dbReference>
<evidence type="ECO:0000259" key="6">
    <source>
        <dbReference type="Pfam" id="PF13734"/>
    </source>
</evidence>
<evidence type="ECO:0000256" key="5">
    <source>
        <dbReference type="ARBA" id="ARBA00022807"/>
    </source>
</evidence>
<keyword evidence="5" id="KW-0788">Thiol protease</keyword>
<dbReference type="GO" id="GO:0006508">
    <property type="term" value="P:proteolysis"/>
    <property type="evidence" value="ECO:0007669"/>
    <property type="project" value="UniProtKB-KW"/>
</dbReference>
<evidence type="ECO:0000256" key="2">
    <source>
        <dbReference type="ARBA" id="ARBA00022670"/>
    </source>
</evidence>
<name>E6K525_9BACT</name>
<dbReference type="Pfam" id="PF01640">
    <property type="entry name" value="Peptidase_C10"/>
    <property type="match status" value="1"/>
</dbReference>
<reference evidence="7 8" key="1">
    <citation type="submission" date="2010-10" db="EMBL/GenBank/DDBJ databases">
        <authorList>
            <person name="Muzny D."/>
            <person name="Qin X."/>
            <person name="Deng J."/>
            <person name="Jiang H."/>
            <person name="Liu Y."/>
            <person name="Qu J."/>
            <person name="Song X.-Z."/>
            <person name="Zhang L."/>
            <person name="Thornton R."/>
            <person name="Coyle M."/>
            <person name="Francisco L."/>
            <person name="Jackson L."/>
            <person name="Javaid M."/>
            <person name="Korchina V."/>
            <person name="Kovar C."/>
            <person name="Mata R."/>
            <person name="Mathew T."/>
            <person name="Ngo R."/>
            <person name="Nguyen L."/>
            <person name="Nguyen N."/>
            <person name="Okwuonu G."/>
            <person name="Ongeri F."/>
            <person name="Pham C."/>
            <person name="Simmons D."/>
            <person name="Wilczek-Boney K."/>
            <person name="Hale W."/>
            <person name="Jakkamsetti A."/>
            <person name="Pham P."/>
            <person name="Ruth R."/>
            <person name="San Lucas F."/>
            <person name="Warren J."/>
            <person name="Zhang J."/>
            <person name="Zhao Z."/>
            <person name="Zhou C."/>
            <person name="Zhu D."/>
            <person name="Lee S."/>
            <person name="Bess C."/>
            <person name="Blankenburg K."/>
            <person name="Forbes L."/>
            <person name="Fu Q."/>
            <person name="Gubbala S."/>
            <person name="Hirani K."/>
            <person name="Jayaseelan J.C."/>
            <person name="Lara F."/>
            <person name="Munidasa M."/>
            <person name="Palculict T."/>
            <person name="Patil S."/>
            <person name="Pu L.-L."/>
            <person name="Saada N."/>
            <person name="Tang L."/>
            <person name="Weissenberger G."/>
            <person name="Zhu Y."/>
            <person name="Hemphill L."/>
            <person name="Shang Y."/>
            <person name="Youmans B."/>
            <person name="Ayvaz T."/>
            <person name="Ross M."/>
            <person name="Santibanez J."/>
            <person name="Aqrawi P."/>
            <person name="Gross S."/>
            <person name="Joshi V."/>
            <person name="Fowler G."/>
            <person name="Nazareth L."/>
            <person name="Reid J."/>
            <person name="Worley K."/>
            <person name="Petrosino J."/>
            <person name="Highlander S."/>
            <person name="Gibbs R."/>
        </authorList>
    </citation>
    <scope>NUCLEOTIDE SEQUENCE [LARGE SCALE GENOMIC DNA]</scope>
    <source>
        <strain evidence="7 8">ATCC 33574</strain>
    </source>
</reference>
<proteinExistence type="inferred from homology"/>
<evidence type="ECO:0000256" key="3">
    <source>
        <dbReference type="ARBA" id="ARBA00022729"/>
    </source>
</evidence>
<dbReference type="EMBL" id="AEPD01000015">
    <property type="protein sequence ID" value="EFU31293.1"/>
    <property type="molecule type" value="Genomic_DNA"/>
</dbReference>
<dbReference type="InterPro" id="IPR000200">
    <property type="entry name" value="Peptidase_C10"/>
</dbReference>
<evidence type="ECO:0000256" key="1">
    <source>
        <dbReference type="ARBA" id="ARBA00009693"/>
    </source>
</evidence>
<dbReference type="InterPro" id="IPR025896">
    <property type="entry name" value="Spi_Prtas-inh"/>
</dbReference>
<dbReference type="AlphaFoldDB" id="E6K525"/>
<dbReference type="Pfam" id="PF13734">
    <property type="entry name" value="Inhibitor_I69"/>
    <property type="match status" value="1"/>
</dbReference>
<organism evidence="7 8">
    <name type="scientific">Segatella buccae ATCC 33574</name>
    <dbReference type="NCBI Taxonomy" id="873513"/>
    <lineage>
        <taxon>Bacteria</taxon>
        <taxon>Pseudomonadati</taxon>
        <taxon>Bacteroidota</taxon>
        <taxon>Bacteroidia</taxon>
        <taxon>Bacteroidales</taxon>
        <taxon>Prevotellaceae</taxon>
        <taxon>Segatella</taxon>
    </lineage>
</organism>
<dbReference type="HOGENOM" id="CLU_045358_0_0_10"/>
<comment type="similarity">
    <text evidence="1">Belongs to the peptidase C10 family.</text>
</comment>
<dbReference type="InterPro" id="IPR044934">
    <property type="entry name" value="Streptopain_sf"/>
</dbReference>
<evidence type="ECO:0000313" key="7">
    <source>
        <dbReference type="EMBL" id="EFU31293.1"/>
    </source>
</evidence>
<keyword evidence="4" id="KW-0378">Hydrolase</keyword>
<dbReference type="STRING" id="873513.HMPREF6485_0686"/>
<evidence type="ECO:0000256" key="4">
    <source>
        <dbReference type="ARBA" id="ARBA00022801"/>
    </source>
</evidence>
<keyword evidence="3" id="KW-0732">Signal</keyword>
<evidence type="ECO:0000313" key="8">
    <source>
        <dbReference type="Proteomes" id="UP000003112"/>
    </source>
</evidence>
<accession>E6K525</accession>
<comment type="caution">
    <text evidence="7">The sequence shown here is derived from an EMBL/GenBank/DDBJ whole genome shotgun (WGS) entry which is preliminary data.</text>
</comment>
<keyword evidence="2" id="KW-0645">Protease</keyword>
<keyword evidence="8" id="KW-1185">Reference proteome</keyword>
<dbReference type="eggNOG" id="ENOG50331I2">
    <property type="taxonomic scope" value="Bacteria"/>
</dbReference>
<dbReference type="SUPFAM" id="SSF54001">
    <property type="entry name" value="Cysteine proteinases"/>
    <property type="match status" value="1"/>
</dbReference>
<protein>
    <submittedName>
        <fullName evidence="7">Peptidase C10 family</fullName>
    </submittedName>
</protein>
<dbReference type="Proteomes" id="UP000003112">
    <property type="component" value="Unassembled WGS sequence"/>
</dbReference>
<dbReference type="GO" id="GO:0008234">
    <property type="term" value="F:cysteine-type peptidase activity"/>
    <property type="evidence" value="ECO:0007669"/>
    <property type="project" value="UniProtKB-KW"/>
</dbReference>
<sequence length="398" mass="44356">MSCSQDEQVSVKQSNLLTTSHKITVEEAKKNVMDFVSKLNQDTRASSFWGVNIGTVEVVSIPNGTRSGIPVNLDSLFYIINFKDNKGFAIASSDDREVPIFALVEEGNYSYDNDTITNAGFEAFMSGLIEQKASCRESGLSYYVLEEPDMPSGGGDYPDDKFEMMAPLLATKWGQGAPYNKYCPGPYTGCVITAISQICSYLQTPNTIQYNIDGEAGATILDWLRINNECSKNNGELITNELEDHIAKLMRFWGGAFGAKYKAGGTSANTEDALKIMRGYGFNVSSLDEYDVNAVINDLKKGNRIVIMRGNGRYYHVGLVFRKYVDGHAWVVDGYIDQIKNRKETKYIHCNWGWNGLHNGYFLSTALNAEENPAYDDGIVSTRSSNFRYKLKTATFIK</sequence>